<dbReference type="OrthoDB" id="1138703at2759"/>
<keyword evidence="2 4" id="KW-0863">Zinc-finger</keyword>
<reference evidence="6 8" key="2">
    <citation type="submission" date="2020-05" db="EMBL/GenBank/DDBJ databases">
        <authorList>
            <person name="Campoy J."/>
            <person name="Schneeberger K."/>
            <person name="Spophaly S."/>
        </authorList>
    </citation>
    <scope>NUCLEOTIDE SEQUENCE [LARGE SCALE GENOMIC DNA]</scope>
    <source>
        <strain evidence="6">PruArmRojPasFocal</strain>
    </source>
</reference>
<keyword evidence="1" id="KW-0479">Metal-binding</keyword>
<feature type="domain" description="GRF-type" evidence="5">
    <location>
        <begin position="15"/>
        <end position="64"/>
    </location>
</feature>
<reference evidence="9" key="1">
    <citation type="journal article" date="2020" name="Genome Biol.">
        <title>Gamete binning: chromosome-level and haplotype-resolved genome assembly enabled by high-throughput single-cell sequencing of gamete genomes.</title>
        <authorList>
            <person name="Campoy J.A."/>
            <person name="Sun H."/>
            <person name="Goel M."/>
            <person name="Jiao W.-B."/>
            <person name="Folz-Donahue K."/>
            <person name="Wang N."/>
            <person name="Rubio M."/>
            <person name="Liu C."/>
            <person name="Kukat C."/>
            <person name="Ruiz D."/>
            <person name="Huettel B."/>
            <person name="Schneeberger K."/>
        </authorList>
    </citation>
    <scope>NUCLEOTIDE SEQUENCE [LARGE SCALE GENOMIC DNA]</scope>
    <source>
        <strain evidence="9">cv. Rojo Pasion</strain>
    </source>
</reference>
<proteinExistence type="predicted"/>
<dbReference type="AlphaFoldDB" id="A0A6J5UQG5"/>
<evidence type="ECO:0000256" key="4">
    <source>
        <dbReference type="PROSITE-ProRule" id="PRU01343"/>
    </source>
</evidence>
<sequence>MVMSTRSMMSASRRCEVGQPICHWGNQCRLMTSRTDNNPGRRFWGCADYGVRRGCAFFEWYDPQVCERSKIVICRLLKRLRKEEEEN</sequence>
<dbReference type="EMBL" id="CAEKKB010000004">
    <property type="protein sequence ID" value="CAB4308817.1"/>
    <property type="molecule type" value="Genomic_DNA"/>
</dbReference>
<dbReference type="GO" id="GO:0008270">
    <property type="term" value="F:zinc ion binding"/>
    <property type="evidence" value="ECO:0007669"/>
    <property type="project" value="UniProtKB-KW"/>
</dbReference>
<dbReference type="PANTHER" id="PTHR33248">
    <property type="entry name" value="ZINC ION-BINDING PROTEIN"/>
    <property type="match status" value="1"/>
</dbReference>
<dbReference type="Pfam" id="PF06839">
    <property type="entry name" value="Zn_ribbon_GRF"/>
    <property type="match status" value="1"/>
</dbReference>
<evidence type="ECO:0000313" key="7">
    <source>
        <dbReference type="EMBL" id="CAB4308817.1"/>
    </source>
</evidence>
<dbReference type="PROSITE" id="PS51999">
    <property type="entry name" value="ZF_GRF"/>
    <property type="match status" value="1"/>
</dbReference>
<keyword evidence="9" id="KW-1185">Reference proteome</keyword>
<evidence type="ECO:0000256" key="1">
    <source>
        <dbReference type="ARBA" id="ARBA00022723"/>
    </source>
</evidence>
<dbReference type="Proteomes" id="UP000507222">
    <property type="component" value="Unassembled WGS sequence"/>
</dbReference>
<keyword evidence="3" id="KW-0862">Zinc</keyword>
<evidence type="ECO:0000313" key="9">
    <source>
        <dbReference type="Proteomes" id="UP000507245"/>
    </source>
</evidence>
<dbReference type="Proteomes" id="UP000507245">
    <property type="component" value="Unassembled WGS sequence"/>
</dbReference>
<dbReference type="InterPro" id="IPR010666">
    <property type="entry name" value="Znf_GRF"/>
</dbReference>
<accession>A0A6J5UQG5</accession>
<evidence type="ECO:0000256" key="3">
    <source>
        <dbReference type="ARBA" id="ARBA00022833"/>
    </source>
</evidence>
<gene>
    <name evidence="6" type="ORF">CURHAP_LOCUS29044</name>
    <name evidence="7" type="ORF">ORAREDHAP_LOCUS28870</name>
</gene>
<name>A0A6J5UQG5_PRUAR</name>
<evidence type="ECO:0000259" key="5">
    <source>
        <dbReference type="PROSITE" id="PS51999"/>
    </source>
</evidence>
<organism evidence="6 8">
    <name type="scientific">Prunus armeniaca</name>
    <name type="common">Apricot</name>
    <name type="synonym">Armeniaca vulgaris</name>
    <dbReference type="NCBI Taxonomy" id="36596"/>
    <lineage>
        <taxon>Eukaryota</taxon>
        <taxon>Viridiplantae</taxon>
        <taxon>Streptophyta</taxon>
        <taxon>Embryophyta</taxon>
        <taxon>Tracheophyta</taxon>
        <taxon>Spermatophyta</taxon>
        <taxon>Magnoliopsida</taxon>
        <taxon>eudicotyledons</taxon>
        <taxon>Gunneridae</taxon>
        <taxon>Pentapetalae</taxon>
        <taxon>rosids</taxon>
        <taxon>fabids</taxon>
        <taxon>Rosales</taxon>
        <taxon>Rosaceae</taxon>
        <taxon>Amygdaloideae</taxon>
        <taxon>Amygdaleae</taxon>
        <taxon>Prunus</taxon>
    </lineage>
</organism>
<evidence type="ECO:0000313" key="8">
    <source>
        <dbReference type="Proteomes" id="UP000507222"/>
    </source>
</evidence>
<evidence type="ECO:0000256" key="2">
    <source>
        <dbReference type="ARBA" id="ARBA00022771"/>
    </source>
</evidence>
<protein>
    <recommendedName>
        <fullName evidence="5">GRF-type domain-containing protein</fullName>
    </recommendedName>
</protein>
<dbReference type="EMBL" id="CAEKDK010000004">
    <property type="protein sequence ID" value="CAB4278331.1"/>
    <property type="molecule type" value="Genomic_DNA"/>
</dbReference>
<evidence type="ECO:0000313" key="6">
    <source>
        <dbReference type="EMBL" id="CAB4278331.1"/>
    </source>
</evidence>